<keyword evidence="1" id="KW-1133">Transmembrane helix</keyword>
<accession>A0ABN3E3M7</accession>
<dbReference type="PANTHER" id="PTHR34473">
    <property type="entry name" value="UPF0699 TRANSMEMBRANE PROTEIN YDBS"/>
    <property type="match status" value="1"/>
</dbReference>
<comment type="caution">
    <text evidence="3">The sequence shown here is derived from an EMBL/GenBank/DDBJ whole genome shotgun (WGS) entry which is preliminary data.</text>
</comment>
<protein>
    <submittedName>
        <fullName evidence="3">PH domain-containing protein</fullName>
    </submittedName>
</protein>
<keyword evidence="1" id="KW-0472">Membrane</keyword>
<organism evidence="3 4">
    <name type="scientific">Herbiconiux moechotypicola</name>
    <dbReference type="NCBI Taxonomy" id="637393"/>
    <lineage>
        <taxon>Bacteria</taxon>
        <taxon>Bacillati</taxon>
        <taxon>Actinomycetota</taxon>
        <taxon>Actinomycetes</taxon>
        <taxon>Micrococcales</taxon>
        <taxon>Microbacteriaceae</taxon>
        <taxon>Herbiconiux</taxon>
    </lineage>
</organism>
<dbReference type="InterPro" id="IPR014529">
    <property type="entry name" value="UCP026631"/>
</dbReference>
<keyword evidence="4" id="KW-1185">Reference proteome</keyword>
<proteinExistence type="predicted"/>
<evidence type="ECO:0000256" key="1">
    <source>
        <dbReference type="SAM" id="Phobius"/>
    </source>
</evidence>
<dbReference type="RefSeq" id="WP_259481146.1">
    <property type="nucleotide sequence ID" value="NZ_BAAAQY010000013.1"/>
</dbReference>
<feature type="transmembrane region" description="Helical" evidence="1">
    <location>
        <begin position="19"/>
        <end position="37"/>
    </location>
</feature>
<feature type="domain" description="YdbS-like PH" evidence="2">
    <location>
        <begin position="87"/>
        <end position="162"/>
    </location>
</feature>
<dbReference type="PANTHER" id="PTHR34473:SF2">
    <property type="entry name" value="UPF0699 TRANSMEMBRANE PROTEIN YDBT"/>
    <property type="match status" value="1"/>
</dbReference>
<feature type="domain" description="YdbS-like PH" evidence="2">
    <location>
        <begin position="278"/>
        <end position="361"/>
    </location>
</feature>
<reference evidence="3 4" key="1">
    <citation type="journal article" date="2019" name="Int. J. Syst. Evol. Microbiol.">
        <title>The Global Catalogue of Microorganisms (GCM) 10K type strain sequencing project: providing services to taxonomists for standard genome sequencing and annotation.</title>
        <authorList>
            <consortium name="The Broad Institute Genomics Platform"/>
            <consortium name="The Broad Institute Genome Sequencing Center for Infectious Disease"/>
            <person name="Wu L."/>
            <person name="Ma J."/>
        </authorList>
    </citation>
    <scope>NUCLEOTIDE SEQUENCE [LARGE SCALE GENOMIC DNA]</scope>
    <source>
        <strain evidence="3 4">JCM 16117</strain>
    </source>
</reference>
<dbReference type="Pfam" id="PF03703">
    <property type="entry name" value="bPH_2"/>
    <property type="match status" value="3"/>
</dbReference>
<evidence type="ECO:0000313" key="4">
    <source>
        <dbReference type="Proteomes" id="UP001500929"/>
    </source>
</evidence>
<feature type="transmembrane region" description="Helical" evidence="1">
    <location>
        <begin position="65"/>
        <end position="85"/>
    </location>
</feature>
<gene>
    <name evidence="3" type="ORF">GCM10009851_36560</name>
</gene>
<dbReference type="PIRSF" id="PIRSF026631">
    <property type="entry name" value="UCP026631"/>
    <property type="match status" value="1"/>
</dbReference>
<evidence type="ECO:0000313" key="3">
    <source>
        <dbReference type="EMBL" id="GAA2247803.1"/>
    </source>
</evidence>
<feature type="transmembrane region" description="Helical" evidence="1">
    <location>
        <begin position="255"/>
        <end position="272"/>
    </location>
</feature>
<evidence type="ECO:0000259" key="2">
    <source>
        <dbReference type="Pfam" id="PF03703"/>
    </source>
</evidence>
<feature type="domain" description="YdbS-like PH" evidence="2">
    <location>
        <begin position="403"/>
        <end position="476"/>
    </location>
</feature>
<sequence>MTHDLADGGWHRLHPATPLLRGGIVLIAILGFVVANFRERLIDWLFGAPELPGDPLQTAYERGQLGWAALVVAGLLLLGIASFFLSWRLHTFRIGDDVVEVRSGVLFRTHRRARIDRIQGVAIDRPFFARLFGTARVDISVAGQDAKVQLAYLGGADADALRGEVLRLASGARAAEAQVDTAHPSPPGEREGIVNQRVRELLAPELDPSLAAPESVVKIPPGRLIGSLVLSGFTVMVVLAVALLLTTSMLGRREFLAFIVLPGLVAAIGYYVNRFTKTLRYSIAGTPDGIRVGSGLLSTNNDTLPPGRVHAIEVSQPLLWRPAGWWMIRINRAGAAGEATAQASTTMLPVGTIDDARRVLELLVPGMAGSETGRLVDAGLTARRGEGFTDAPRRARLLRPFSWRRTGFARGEAALLLRGGFVWRRLVVVPLARVQSIRVSQGPVRRGLGLAELTVHTVAGPVRPELAVVDREVAREQFEEWSAAVVIAIDSDRSHRWAERPDDERGRSDET</sequence>
<dbReference type="Proteomes" id="UP001500929">
    <property type="component" value="Unassembled WGS sequence"/>
</dbReference>
<keyword evidence="1" id="KW-0812">Transmembrane</keyword>
<dbReference type="EMBL" id="BAAAQY010000013">
    <property type="protein sequence ID" value="GAA2247803.1"/>
    <property type="molecule type" value="Genomic_DNA"/>
</dbReference>
<name>A0ABN3E3M7_9MICO</name>
<dbReference type="InterPro" id="IPR005182">
    <property type="entry name" value="YdbS-like_PH"/>
</dbReference>
<feature type="transmembrane region" description="Helical" evidence="1">
    <location>
        <begin position="228"/>
        <end position="249"/>
    </location>
</feature>